<evidence type="ECO:0000313" key="2">
    <source>
        <dbReference type="Proteomes" id="UP000772812"/>
    </source>
</evidence>
<evidence type="ECO:0000313" key="1">
    <source>
        <dbReference type="EMBL" id="MBK3331972.1"/>
    </source>
</evidence>
<protein>
    <submittedName>
        <fullName evidence="1">Uncharacterized protein</fullName>
    </submittedName>
</protein>
<dbReference type="Proteomes" id="UP000772812">
    <property type="component" value="Unassembled WGS sequence"/>
</dbReference>
<name>A0ABS1GGC7_9AQUI</name>
<gene>
    <name evidence="1" type="ORF">GWK41_02680</name>
</gene>
<dbReference type="EMBL" id="JAACYA010000001">
    <property type="protein sequence ID" value="MBK3331972.1"/>
    <property type="molecule type" value="Genomic_DNA"/>
</dbReference>
<organism evidence="1 2">
    <name type="scientific">Persephonella atlantica</name>
    <dbReference type="NCBI Taxonomy" id="2699429"/>
    <lineage>
        <taxon>Bacteria</taxon>
        <taxon>Pseudomonadati</taxon>
        <taxon>Aquificota</taxon>
        <taxon>Aquificia</taxon>
        <taxon>Aquificales</taxon>
        <taxon>Hydrogenothermaceae</taxon>
        <taxon>Persephonella</taxon>
    </lineage>
</organism>
<comment type="caution">
    <text evidence="1">The sequence shown here is derived from an EMBL/GenBank/DDBJ whole genome shotgun (WGS) entry which is preliminary data.</text>
</comment>
<accession>A0ABS1GGC7</accession>
<dbReference type="RefSeq" id="WP_200673367.1">
    <property type="nucleotide sequence ID" value="NZ_JAACYA010000001.1"/>
</dbReference>
<keyword evidence="2" id="KW-1185">Reference proteome</keyword>
<proteinExistence type="predicted"/>
<sequence length="78" mass="8776">MKIKNQNPRSKKEITKGKITLTAYQIKTKTTPTLNKNRGVNNKDSPKAKKVLKILMANDYIPISIPHRHAKNSVYGGC</sequence>
<reference evidence="1 2" key="1">
    <citation type="journal article" date="2021" name="Syst. Appl. Microbiol.">
        <title>Persephonella atlantica sp. nov.: How to adapt to physico-chemical gradients in high temperature hydrothermal habitats.</title>
        <authorList>
            <person name="Francois D.X."/>
            <person name="Godfroy A."/>
            <person name="Mathien C."/>
            <person name="Aube J."/>
            <person name="Cathalot C."/>
            <person name="Lesongeur F."/>
            <person name="L'Haridon S."/>
            <person name="Philippon X."/>
            <person name="Roussel E.G."/>
        </authorList>
    </citation>
    <scope>NUCLEOTIDE SEQUENCE [LARGE SCALE GENOMIC DNA]</scope>
    <source>
        <strain evidence="1 2">MO1340</strain>
    </source>
</reference>